<dbReference type="SUPFAM" id="SSF101386">
    <property type="entry name" value="all-alpha NTP pyrophosphatases"/>
    <property type="match status" value="1"/>
</dbReference>
<name>A0A1J5Q2N3_9ZZZZ</name>
<dbReference type="PIRSF" id="PIRSF029826">
    <property type="entry name" value="UCP029826_pph"/>
    <property type="match status" value="1"/>
</dbReference>
<dbReference type="EMBL" id="MLJW01001582">
    <property type="protein sequence ID" value="OIQ77578.1"/>
    <property type="molecule type" value="Genomic_DNA"/>
</dbReference>
<dbReference type="GO" id="GO:0006253">
    <property type="term" value="P:dCTP catabolic process"/>
    <property type="evidence" value="ECO:0007669"/>
    <property type="project" value="TreeGrafter"/>
</dbReference>
<dbReference type="PANTHER" id="PTHR46523">
    <property type="entry name" value="DCTP PYROPHOSPHATASE 1"/>
    <property type="match status" value="1"/>
</dbReference>
<evidence type="ECO:0000313" key="1">
    <source>
        <dbReference type="EMBL" id="OIQ77578.1"/>
    </source>
</evidence>
<dbReference type="GO" id="GO:0047840">
    <property type="term" value="F:dCTP diphosphatase activity"/>
    <property type="evidence" value="ECO:0007669"/>
    <property type="project" value="TreeGrafter"/>
</dbReference>
<evidence type="ECO:0008006" key="2">
    <source>
        <dbReference type="Google" id="ProtNLM"/>
    </source>
</evidence>
<dbReference type="Gene3D" id="1.10.287.1080">
    <property type="entry name" value="MazG-like"/>
    <property type="match status" value="1"/>
</dbReference>
<protein>
    <recommendedName>
        <fullName evidence="2">MazG nucleotide pyrophosphohydrolase domain protein</fullName>
    </recommendedName>
</protein>
<dbReference type="InterPro" id="IPR025984">
    <property type="entry name" value="DCTPP"/>
</dbReference>
<dbReference type="AlphaFoldDB" id="A0A1J5Q2N3"/>
<dbReference type="GO" id="GO:0005829">
    <property type="term" value="C:cytosol"/>
    <property type="evidence" value="ECO:0007669"/>
    <property type="project" value="TreeGrafter"/>
</dbReference>
<reference evidence="1" key="1">
    <citation type="submission" date="2016-10" db="EMBL/GenBank/DDBJ databases">
        <title>Sequence of Gallionella enrichment culture.</title>
        <authorList>
            <person name="Poehlein A."/>
            <person name="Muehling M."/>
            <person name="Daniel R."/>
        </authorList>
    </citation>
    <scope>NUCLEOTIDE SEQUENCE</scope>
</reference>
<dbReference type="PANTHER" id="PTHR46523:SF1">
    <property type="entry name" value="DCTP PYROPHOSPHATASE 1"/>
    <property type="match status" value="1"/>
</dbReference>
<proteinExistence type="predicted"/>
<organism evidence="1">
    <name type="scientific">mine drainage metagenome</name>
    <dbReference type="NCBI Taxonomy" id="410659"/>
    <lineage>
        <taxon>unclassified sequences</taxon>
        <taxon>metagenomes</taxon>
        <taxon>ecological metagenomes</taxon>
    </lineage>
</organism>
<comment type="caution">
    <text evidence="1">The sequence shown here is derived from an EMBL/GenBank/DDBJ whole genome shotgun (WGS) entry which is preliminary data.</text>
</comment>
<sequence length="131" mass="14472">MQPTEPQAASETPRLLDVDALAAAVERFARERDWVQFHAPKNLVMALTGEVGELVEIFQWMDADASRDAARDAATAQAVRDELADVTIYLVRLAAVLGVDLDAAVRAKLEVNARKYPVDKARGHNRKYDAL</sequence>
<dbReference type="InterPro" id="IPR052555">
    <property type="entry name" value="dCTP_Pyrophosphatase"/>
</dbReference>
<dbReference type="CDD" id="cd11537">
    <property type="entry name" value="NTP-PPase_RS21-C6_like"/>
    <property type="match status" value="1"/>
</dbReference>
<gene>
    <name evidence="1" type="ORF">GALL_407300</name>
</gene>
<dbReference type="GO" id="GO:0042262">
    <property type="term" value="P:DNA protection"/>
    <property type="evidence" value="ECO:0007669"/>
    <property type="project" value="TreeGrafter"/>
</dbReference>
<dbReference type="Pfam" id="PF12643">
    <property type="entry name" value="MazG-like"/>
    <property type="match status" value="1"/>
</dbReference>
<accession>A0A1J5Q2N3</accession>